<dbReference type="PROSITE" id="PS00028">
    <property type="entry name" value="ZINC_FINGER_C2H2_1"/>
    <property type="match status" value="1"/>
</dbReference>
<dbReference type="AlphaFoldDB" id="A0A1L0BMI3"/>
<dbReference type="InterPro" id="IPR013087">
    <property type="entry name" value="Znf_C2H2_type"/>
</dbReference>
<evidence type="ECO:0000256" key="2">
    <source>
        <dbReference type="SAM" id="MobiDB-lite"/>
    </source>
</evidence>
<protein>
    <submittedName>
        <fullName evidence="4">CIC11C00000003012</fullName>
    </submittedName>
</protein>
<evidence type="ECO:0000313" key="4">
    <source>
        <dbReference type="EMBL" id="SGZ52585.1"/>
    </source>
</evidence>
<dbReference type="Proteomes" id="UP000182259">
    <property type="component" value="Chromosome II"/>
</dbReference>
<dbReference type="SUPFAM" id="SSF57667">
    <property type="entry name" value="beta-beta-alpha zinc fingers"/>
    <property type="match status" value="1"/>
</dbReference>
<feature type="region of interest" description="Disordered" evidence="2">
    <location>
        <begin position="177"/>
        <end position="232"/>
    </location>
</feature>
<keyword evidence="1" id="KW-0863">Zinc-finger</keyword>
<organism evidence="4 5">
    <name type="scientific">Sungouiella intermedia</name>
    <dbReference type="NCBI Taxonomy" id="45354"/>
    <lineage>
        <taxon>Eukaryota</taxon>
        <taxon>Fungi</taxon>
        <taxon>Dikarya</taxon>
        <taxon>Ascomycota</taxon>
        <taxon>Saccharomycotina</taxon>
        <taxon>Pichiomycetes</taxon>
        <taxon>Metschnikowiaceae</taxon>
        <taxon>Sungouiella</taxon>
    </lineage>
</organism>
<evidence type="ECO:0000313" key="5">
    <source>
        <dbReference type="Proteomes" id="UP000182259"/>
    </source>
</evidence>
<proteinExistence type="predicted"/>
<evidence type="ECO:0000256" key="1">
    <source>
        <dbReference type="PROSITE-ProRule" id="PRU00042"/>
    </source>
</evidence>
<keyword evidence="1" id="KW-0479">Metal-binding</keyword>
<feature type="domain" description="C2H2-type" evidence="3">
    <location>
        <begin position="310"/>
        <end position="337"/>
    </location>
</feature>
<feature type="compositionally biased region" description="Polar residues" evidence="2">
    <location>
        <begin position="179"/>
        <end position="205"/>
    </location>
</feature>
<dbReference type="GO" id="GO:0008270">
    <property type="term" value="F:zinc ion binding"/>
    <property type="evidence" value="ECO:0007669"/>
    <property type="project" value="UniProtKB-KW"/>
</dbReference>
<keyword evidence="1" id="KW-0862">Zinc</keyword>
<gene>
    <name evidence="4" type="ORF">SAMEA4029009_CIC11G00000003012</name>
</gene>
<dbReference type="PROSITE" id="PS50157">
    <property type="entry name" value="ZINC_FINGER_C2H2_2"/>
    <property type="match status" value="1"/>
</dbReference>
<feature type="region of interest" description="Disordered" evidence="2">
    <location>
        <begin position="259"/>
        <end position="281"/>
    </location>
</feature>
<reference evidence="4 5" key="1">
    <citation type="submission" date="2016-10" db="EMBL/GenBank/DDBJ databases">
        <authorList>
            <person name="de Groot N.N."/>
        </authorList>
    </citation>
    <scope>NUCLEOTIDE SEQUENCE [LARGE SCALE GENOMIC DNA]</scope>
    <source>
        <strain evidence="4 5">PYCC 4715</strain>
    </source>
</reference>
<sequence>MGHDLACQLPSINLLSLDLPLPRLQYYPVYYDQNVPRQPLLIGGLVHAVHPLGVSSGVVNAAMSLAPLGLVGPSSISHGGPISVGASPANIGGASFVASQAAQVTPAAPVAMLVPMGHMSAIAQVSAPVALPNVKREVPTIVAPRALPEPTSRAAGFSGLTSLAVAAAANDSLVPPHQYLQNHSRSHSPNHAFTQDTTKPQNQTHSPDHHSSYHKHVHHSDPETKNISNSVSAASSAVSLPSTSALSLDLAGHELAPKGHSAALSTPTSPKSPEKDWKPRKKRQCPECHLYFSNLATHKSTHLKPTSRPHVCKLCHRGFARPNDLFRHFKCHWKEIGADNGQFRCPFKSGPHGDHCCHTLGIFSRCDTYKNHLKAIHFQYPSGTKKSQRNQVPGNCRLCHAQFRNVDEWIATHIDAHQCPYGMK</sequence>
<name>A0A1L0BMI3_9ASCO</name>
<evidence type="ECO:0000259" key="3">
    <source>
        <dbReference type="PROSITE" id="PS50157"/>
    </source>
</evidence>
<accession>A0A1L0BMI3</accession>
<dbReference type="InterPro" id="IPR036236">
    <property type="entry name" value="Znf_C2H2_sf"/>
</dbReference>
<dbReference type="Gene3D" id="3.30.160.60">
    <property type="entry name" value="Classic Zinc Finger"/>
    <property type="match status" value="1"/>
</dbReference>
<dbReference type="EMBL" id="LT635765">
    <property type="protein sequence ID" value="SGZ52585.1"/>
    <property type="molecule type" value="Genomic_DNA"/>
</dbReference>